<keyword evidence="2" id="KW-1133">Transmembrane helix</keyword>
<organism evidence="3 4">
    <name type="scientific">Mycena maculata</name>
    <dbReference type="NCBI Taxonomy" id="230809"/>
    <lineage>
        <taxon>Eukaryota</taxon>
        <taxon>Fungi</taxon>
        <taxon>Dikarya</taxon>
        <taxon>Basidiomycota</taxon>
        <taxon>Agaricomycotina</taxon>
        <taxon>Agaricomycetes</taxon>
        <taxon>Agaricomycetidae</taxon>
        <taxon>Agaricales</taxon>
        <taxon>Marasmiineae</taxon>
        <taxon>Mycenaceae</taxon>
        <taxon>Mycena</taxon>
    </lineage>
</organism>
<feature type="region of interest" description="Disordered" evidence="1">
    <location>
        <begin position="1"/>
        <end position="57"/>
    </location>
</feature>
<keyword evidence="2" id="KW-0472">Membrane</keyword>
<feature type="compositionally biased region" description="Low complexity" evidence="1">
    <location>
        <begin position="161"/>
        <end position="170"/>
    </location>
</feature>
<feature type="region of interest" description="Disordered" evidence="1">
    <location>
        <begin position="137"/>
        <end position="185"/>
    </location>
</feature>
<feature type="compositionally biased region" description="Basic residues" evidence="1">
    <location>
        <begin position="14"/>
        <end position="23"/>
    </location>
</feature>
<evidence type="ECO:0000256" key="1">
    <source>
        <dbReference type="SAM" id="MobiDB-lite"/>
    </source>
</evidence>
<accession>A0AAD7IE20</accession>
<feature type="compositionally biased region" description="Basic and acidic residues" evidence="1">
    <location>
        <begin position="24"/>
        <end position="43"/>
    </location>
</feature>
<dbReference type="Proteomes" id="UP001215280">
    <property type="component" value="Unassembled WGS sequence"/>
</dbReference>
<proteinExistence type="predicted"/>
<evidence type="ECO:0000313" key="3">
    <source>
        <dbReference type="EMBL" id="KAJ7740962.1"/>
    </source>
</evidence>
<keyword evidence="4" id="KW-1185">Reference proteome</keyword>
<evidence type="ECO:0000256" key="2">
    <source>
        <dbReference type="SAM" id="Phobius"/>
    </source>
</evidence>
<name>A0AAD7IE20_9AGAR</name>
<dbReference type="AlphaFoldDB" id="A0AAD7IE20"/>
<feature type="transmembrane region" description="Helical" evidence="2">
    <location>
        <begin position="280"/>
        <end position="305"/>
    </location>
</feature>
<protein>
    <submittedName>
        <fullName evidence="3">Uncharacterized protein</fullName>
    </submittedName>
</protein>
<reference evidence="3" key="1">
    <citation type="submission" date="2023-03" db="EMBL/GenBank/DDBJ databases">
        <title>Massive genome expansion in bonnet fungi (Mycena s.s.) driven by repeated elements and novel gene families across ecological guilds.</title>
        <authorList>
            <consortium name="Lawrence Berkeley National Laboratory"/>
            <person name="Harder C.B."/>
            <person name="Miyauchi S."/>
            <person name="Viragh M."/>
            <person name="Kuo A."/>
            <person name="Thoen E."/>
            <person name="Andreopoulos B."/>
            <person name="Lu D."/>
            <person name="Skrede I."/>
            <person name="Drula E."/>
            <person name="Henrissat B."/>
            <person name="Morin E."/>
            <person name="Kohler A."/>
            <person name="Barry K."/>
            <person name="LaButti K."/>
            <person name="Morin E."/>
            <person name="Salamov A."/>
            <person name="Lipzen A."/>
            <person name="Mereny Z."/>
            <person name="Hegedus B."/>
            <person name="Baldrian P."/>
            <person name="Stursova M."/>
            <person name="Weitz H."/>
            <person name="Taylor A."/>
            <person name="Grigoriev I.V."/>
            <person name="Nagy L.G."/>
            <person name="Martin F."/>
            <person name="Kauserud H."/>
        </authorList>
    </citation>
    <scope>NUCLEOTIDE SEQUENCE</scope>
    <source>
        <strain evidence="3">CBHHK188m</strain>
    </source>
</reference>
<sequence>MSSDAHDALPKATHGGHRVGSGRKPKEWHEARQREETKQRAELRATAARQQSQPVPFHPVQPASMAPFFHQRNNTRGIALQDLARQNSHPNHGLQVHSDPVNMSSNIESGPPSNYRITQDYFDRLVEELRFLDLNDPNGDIASGENPIEDSLFDDIDNQPDAAADAAAAAEETQKSEPPEASVHHSYLQNLRTKTSSEIATHVQDAIVSSDGFKPDSLYHLDVLIWIPHLLAKVKMQLLTLILLHVVFADDQQTTFCSQIGICATVDESTTLDVGRPTKALMFISLVNCLGLYSLLFLYTSLLVVPLTSK</sequence>
<dbReference type="EMBL" id="JARJLG010000125">
    <property type="protein sequence ID" value="KAJ7740962.1"/>
    <property type="molecule type" value="Genomic_DNA"/>
</dbReference>
<comment type="caution">
    <text evidence="3">The sequence shown here is derived from an EMBL/GenBank/DDBJ whole genome shotgun (WGS) entry which is preliminary data.</text>
</comment>
<evidence type="ECO:0000313" key="4">
    <source>
        <dbReference type="Proteomes" id="UP001215280"/>
    </source>
</evidence>
<keyword evidence="2" id="KW-0812">Transmembrane</keyword>
<gene>
    <name evidence="3" type="ORF">DFH07DRAFT_943666</name>
</gene>
<feature type="compositionally biased region" description="Acidic residues" evidence="1">
    <location>
        <begin position="147"/>
        <end position="158"/>
    </location>
</feature>